<dbReference type="AlphaFoldDB" id="A0A0N1HPA7"/>
<proteinExistence type="predicted"/>
<reference evidence="2 3" key="1">
    <citation type="submission" date="2015-06" db="EMBL/GenBank/DDBJ databases">
        <title>Draft genome of the ant-associated black yeast Phialophora attae CBS 131958.</title>
        <authorList>
            <person name="Moreno L.F."/>
            <person name="Stielow B.J."/>
            <person name="de Hoog S."/>
            <person name="Vicente V.A."/>
            <person name="Weiss V.A."/>
            <person name="de Vries M."/>
            <person name="Cruz L.M."/>
            <person name="Souza E.M."/>
        </authorList>
    </citation>
    <scope>NUCLEOTIDE SEQUENCE [LARGE SCALE GENOMIC DNA]</scope>
    <source>
        <strain evidence="2 3">CBS 131958</strain>
    </source>
</reference>
<evidence type="ECO:0000256" key="1">
    <source>
        <dbReference type="SAM" id="MobiDB-lite"/>
    </source>
</evidence>
<sequence length="241" mass="26858">MAAAESLYIHFSWKKFRHLVTTSPNDTTNPLYHVSIRSTIGPHVIIRYPATDGIIGTGTLHAFSISPRYSLRSRPGQLKALARLRTEYNHISHTFDPSGKPHSMRWTSSSGFKSWDFLCLDEHDNAVARFSASIWSATKVGRIDFLDAKIAGNEAFREEMLLLGLTLYYCMWFRTYNVFNIAGSIFTNTKPLDKDGAVDGRELKALGRADSRLSIADEAGLVGEGNGQGGQSRYAPRLNRA</sequence>
<feature type="region of interest" description="Disordered" evidence="1">
    <location>
        <begin position="222"/>
        <end position="241"/>
    </location>
</feature>
<dbReference type="EMBL" id="LFJN01000026">
    <property type="protein sequence ID" value="KPI37045.1"/>
    <property type="molecule type" value="Genomic_DNA"/>
</dbReference>
<evidence type="ECO:0008006" key="4">
    <source>
        <dbReference type="Google" id="ProtNLM"/>
    </source>
</evidence>
<evidence type="ECO:0000313" key="2">
    <source>
        <dbReference type="EMBL" id="KPI37045.1"/>
    </source>
</evidence>
<evidence type="ECO:0000313" key="3">
    <source>
        <dbReference type="Proteomes" id="UP000038010"/>
    </source>
</evidence>
<dbReference type="Proteomes" id="UP000038010">
    <property type="component" value="Unassembled WGS sequence"/>
</dbReference>
<name>A0A0N1HPA7_9EURO</name>
<protein>
    <recommendedName>
        <fullName evidence="4">Phospholipid scramblase</fullName>
    </recommendedName>
</protein>
<dbReference type="GeneID" id="28735579"/>
<dbReference type="RefSeq" id="XP_017997008.1">
    <property type="nucleotide sequence ID" value="XM_018143699.1"/>
</dbReference>
<organism evidence="2 3">
    <name type="scientific">Cyphellophora attinorum</name>
    <dbReference type="NCBI Taxonomy" id="1664694"/>
    <lineage>
        <taxon>Eukaryota</taxon>
        <taxon>Fungi</taxon>
        <taxon>Dikarya</taxon>
        <taxon>Ascomycota</taxon>
        <taxon>Pezizomycotina</taxon>
        <taxon>Eurotiomycetes</taxon>
        <taxon>Chaetothyriomycetidae</taxon>
        <taxon>Chaetothyriales</taxon>
        <taxon>Cyphellophoraceae</taxon>
        <taxon>Cyphellophora</taxon>
    </lineage>
</organism>
<dbReference type="OrthoDB" id="4725912at2759"/>
<gene>
    <name evidence="2" type="ORF">AB675_3631</name>
</gene>
<dbReference type="VEuPathDB" id="FungiDB:AB675_3631"/>
<comment type="caution">
    <text evidence="2">The sequence shown here is derived from an EMBL/GenBank/DDBJ whole genome shotgun (WGS) entry which is preliminary data.</text>
</comment>
<keyword evidence="3" id="KW-1185">Reference proteome</keyword>
<accession>A0A0N1HPA7</accession>